<evidence type="ECO:0000313" key="6">
    <source>
        <dbReference type="EMBL" id="MBK1879226.1"/>
    </source>
</evidence>
<protein>
    <submittedName>
        <fullName evidence="6">DoxX family protein</fullName>
    </submittedName>
</protein>
<dbReference type="AlphaFoldDB" id="A0A934S244"/>
<keyword evidence="3 5" id="KW-1133">Transmembrane helix</keyword>
<keyword evidence="4 5" id="KW-0472">Membrane</keyword>
<dbReference type="Proteomes" id="UP000617628">
    <property type="component" value="Unassembled WGS sequence"/>
</dbReference>
<evidence type="ECO:0000256" key="1">
    <source>
        <dbReference type="ARBA" id="ARBA00004141"/>
    </source>
</evidence>
<feature type="transmembrane region" description="Helical" evidence="5">
    <location>
        <begin position="125"/>
        <end position="142"/>
    </location>
</feature>
<organism evidence="6 7">
    <name type="scientific">Pelagicoccus mobilis</name>
    <dbReference type="NCBI Taxonomy" id="415221"/>
    <lineage>
        <taxon>Bacteria</taxon>
        <taxon>Pseudomonadati</taxon>
        <taxon>Verrucomicrobiota</taxon>
        <taxon>Opitutia</taxon>
        <taxon>Puniceicoccales</taxon>
        <taxon>Pelagicoccaceae</taxon>
        <taxon>Pelagicoccus</taxon>
    </lineage>
</organism>
<feature type="transmembrane region" description="Helical" evidence="5">
    <location>
        <begin position="72"/>
        <end position="93"/>
    </location>
</feature>
<reference evidence="6" key="1">
    <citation type="submission" date="2021-01" db="EMBL/GenBank/DDBJ databases">
        <title>Modified the classification status of verrucomicrobia.</title>
        <authorList>
            <person name="Feng X."/>
        </authorList>
    </citation>
    <scope>NUCLEOTIDE SEQUENCE</scope>
    <source>
        <strain evidence="6">KCTC 13126</strain>
    </source>
</reference>
<name>A0A934S244_9BACT</name>
<gene>
    <name evidence="6" type="ORF">JIN87_20235</name>
</gene>
<comment type="caution">
    <text evidence="6">The sequence shown here is derived from an EMBL/GenBank/DDBJ whole genome shotgun (WGS) entry which is preliminary data.</text>
</comment>
<accession>A0A934S244</accession>
<evidence type="ECO:0000256" key="5">
    <source>
        <dbReference type="SAM" id="Phobius"/>
    </source>
</evidence>
<dbReference type="InterPro" id="IPR032808">
    <property type="entry name" value="DoxX"/>
</dbReference>
<dbReference type="Pfam" id="PF07681">
    <property type="entry name" value="DoxX"/>
    <property type="match status" value="1"/>
</dbReference>
<keyword evidence="2 5" id="KW-0812">Transmembrane</keyword>
<feature type="transmembrane region" description="Helical" evidence="5">
    <location>
        <begin position="100"/>
        <end position="119"/>
    </location>
</feature>
<evidence type="ECO:0000256" key="3">
    <source>
        <dbReference type="ARBA" id="ARBA00022989"/>
    </source>
</evidence>
<comment type="subcellular location">
    <subcellularLocation>
        <location evidence="1">Membrane</location>
        <topology evidence="1">Multi-pass membrane protein</topology>
    </subcellularLocation>
</comment>
<dbReference type="GO" id="GO:0016020">
    <property type="term" value="C:membrane"/>
    <property type="evidence" value="ECO:0007669"/>
    <property type="project" value="UniProtKB-SubCell"/>
</dbReference>
<dbReference type="EMBL" id="JAENIL010000043">
    <property type="protein sequence ID" value="MBK1879226.1"/>
    <property type="molecule type" value="Genomic_DNA"/>
</dbReference>
<keyword evidence="7" id="KW-1185">Reference proteome</keyword>
<evidence type="ECO:0000256" key="4">
    <source>
        <dbReference type="ARBA" id="ARBA00023136"/>
    </source>
</evidence>
<proteinExistence type="predicted"/>
<feature type="transmembrane region" description="Helical" evidence="5">
    <location>
        <begin position="20"/>
        <end position="39"/>
    </location>
</feature>
<dbReference type="RefSeq" id="WP_200357439.1">
    <property type="nucleotide sequence ID" value="NZ_JAENIL010000043.1"/>
</dbReference>
<evidence type="ECO:0000256" key="2">
    <source>
        <dbReference type="ARBA" id="ARBA00022692"/>
    </source>
</evidence>
<sequence>MPRKTTQRNGSPLYWSAESWAFISLRLFLSLKFLLAGLGKFKNAEGYSFDAYYSGVVTWIVSEFEKTNLPGFLVSLYAYCIGYVEIILALLLLVGVKTKWALALISLTYVSLAFGQMVLGNHDKVTEIGTYLLFTTAALYFVRHNKFEALR</sequence>
<evidence type="ECO:0000313" key="7">
    <source>
        <dbReference type="Proteomes" id="UP000617628"/>
    </source>
</evidence>